<dbReference type="GO" id="GO:0009037">
    <property type="term" value="F:tyrosine-based site-specific recombinase activity"/>
    <property type="evidence" value="ECO:0007669"/>
    <property type="project" value="UniProtKB-UniRule"/>
</dbReference>
<dbReference type="InterPro" id="IPR044068">
    <property type="entry name" value="CB"/>
</dbReference>
<dbReference type="InterPro" id="IPR010998">
    <property type="entry name" value="Integrase_recombinase_N"/>
</dbReference>
<dbReference type="Pfam" id="PF00589">
    <property type="entry name" value="Phage_integrase"/>
    <property type="match status" value="1"/>
</dbReference>
<protein>
    <recommendedName>
        <fullName evidence="9">Tyrosine recombinase XerC</fullName>
    </recommendedName>
</protein>
<dbReference type="Gene3D" id="1.10.443.10">
    <property type="entry name" value="Intergrase catalytic core"/>
    <property type="match status" value="1"/>
</dbReference>
<dbReference type="AlphaFoldDB" id="A0A5C7FI29"/>
<comment type="caution">
    <text evidence="12">The sequence shown here is derived from an EMBL/GenBank/DDBJ whole genome shotgun (WGS) entry which is preliminary data.</text>
</comment>
<evidence type="ECO:0000256" key="2">
    <source>
        <dbReference type="ARBA" id="ARBA00022490"/>
    </source>
</evidence>
<dbReference type="InterPro" id="IPR011010">
    <property type="entry name" value="DNA_brk_join_enz"/>
</dbReference>
<dbReference type="InterPro" id="IPR050090">
    <property type="entry name" value="Tyrosine_recombinase_XerCD"/>
</dbReference>
<dbReference type="SUPFAM" id="SSF56349">
    <property type="entry name" value="DNA breaking-rejoining enzymes"/>
    <property type="match status" value="1"/>
</dbReference>
<evidence type="ECO:0000313" key="12">
    <source>
        <dbReference type="EMBL" id="TXF90151.1"/>
    </source>
</evidence>
<keyword evidence="7 9" id="KW-0233">DNA recombination</keyword>
<dbReference type="GO" id="GO:0007059">
    <property type="term" value="P:chromosome segregation"/>
    <property type="evidence" value="ECO:0007669"/>
    <property type="project" value="UniProtKB-UniRule"/>
</dbReference>
<feature type="active site" evidence="9">
    <location>
        <position position="245"/>
    </location>
</feature>
<dbReference type="OrthoDB" id="9801717at2"/>
<keyword evidence="8 9" id="KW-0131">Cell cycle</keyword>
<dbReference type="GO" id="GO:0006313">
    <property type="term" value="P:DNA transposition"/>
    <property type="evidence" value="ECO:0007669"/>
    <property type="project" value="UniProtKB-UniRule"/>
</dbReference>
<feature type="active site" evidence="9">
    <location>
        <position position="148"/>
    </location>
</feature>
<evidence type="ECO:0000256" key="7">
    <source>
        <dbReference type="ARBA" id="ARBA00023172"/>
    </source>
</evidence>
<reference evidence="12 13" key="1">
    <citation type="submission" date="2019-08" db="EMBL/GenBank/DDBJ databases">
        <title>Lewinella sp. strain SSH13 Genome sequencing and assembly.</title>
        <authorList>
            <person name="Kim I."/>
        </authorList>
    </citation>
    <scope>NUCLEOTIDE SEQUENCE [LARGE SCALE GENOMIC DNA]</scope>
    <source>
        <strain evidence="12 13">SSH13</strain>
    </source>
</reference>
<sequence>MHHQFLAHLTHQRRLSEHTVAAYANDLKQFAAWCLGEHEIATTSAVTRDHVKGWLASLMASGLAAASIRRKLSSLKAFYNYQQSRGLQQENPTLRIPIPKLSRRLPVAVAEKDIKRLFDSFPDPLTNDHFPLLRDHLLLALLYQCGMRRAELIGLKQTDVDLNHRRLSVLGKGDKQRLVPFGPKLAELLECYNELRAGTFQEEEVAALLLTDRGKRMYPKYVYNKVTEYLKDFSTEEKKSPHVLRHTFATHLLSEGADLNAVKELLGHANLAATQLYTHNNIKRLQEVYRQAHPEGKEPDDS</sequence>
<gene>
    <name evidence="9" type="primary">xerC</name>
    <name evidence="12" type="ORF">FUA23_07910</name>
</gene>
<feature type="active site" evidence="9">
    <location>
        <position position="172"/>
    </location>
</feature>
<accession>A0A5C7FI29</accession>
<dbReference type="Proteomes" id="UP000321907">
    <property type="component" value="Unassembled WGS sequence"/>
</dbReference>
<dbReference type="InterPro" id="IPR002104">
    <property type="entry name" value="Integrase_catalytic"/>
</dbReference>
<proteinExistence type="inferred from homology"/>
<feature type="domain" description="Core-binding (CB)" evidence="11">
    <location>
        <begin position="1"/>
        <end position="83"/>
    </location>
</feature>
<dbReference type="GO" id="GO:0003677">
    <property type="term" value="F:DNA binding"/>
    <property type="evidence" value="ECO:0007669"/>
    <property type="project" value="UniProtKB-UniRule"/>
</dbReference>
<comment type="subunit">
    <text evidence="9">Forms a cyclic heterotetrameric complex composed of two molecules of XerC and two molecules of XerD.</text>
</comment>
<comment type="subcellular location">
    <subcellularLocation>
        <location evidence="1 9">Cytoplasm</location>
    </subcellularLocation>
</comment>
<dbReference type="PROSITE" id="PS51900">
    <property type="entry name" value="CB"/>
    <property type="match status" value="1"/>
</dbReference>
<feature type="active site" description="O-(3'-phospho-DNA)-tyrosine intermediate" evidence="9">
    <location>
        <position position="277"/>
    </location>
</feature>
<dbReference type="InterPro" id="IPR013762">
    <property type="entry name" value="Integrase-like_cat_sf"/>
</dbReference>
<keyword evidence="13" id="KW-1185">Reference proteome</keyword>
<evidence type="ECO:0000256" key="3">
    <source>
        <dbReference type="ARBA" id="ARBA00022618"/>
    </source>
</evidence>
<feature type="active site" evidence="9">
    <location>
        <position position="242"/>
    </location>
</feature>
<evidence type="ECO:0000256" key="1">
    <source>
        <dbReference type="ARBA" id="ARBA00004496"/>
    </source>
</evidence>
<keyword evidence="6 9" id="KW-0238">DNA-binding</keyword>
<dbReference type="Gene3D" id="1.10.150.130">
    <property type="match status" value="1"/>
</dbReference>
<organism evidence="12 13">
    <name type="scientific">Neolewinella aurantiaca</name>
    <dbReference type="NCBI Taxonomy" id="2602767"/>
    <lineage>
        <taxon>Bacteria</taxon>
        <taxon>Pseudomonadati</taxon>
        <taxon>Bacteroidota</taxon>
        <taxon>Saprospiria</taxon>
        <taxon>Saprospirales</taxon>
        <taxon>Lewinellaceae</taxon>
        <taxon>Neolewinella</taxon>
    </lineage>
</organism>
<evidence type="ECO:0000259" key="10">
    <source>
        <dbReference type="PROSITE" id="PS51898"/>
    </source>
</evidence>
<dbReference type="GO" id="GO:0005737">
    <property type="term" value="C:cytoplasm"/>
    <property type="evidence" value="ECO:0007669"/>
    <property type="project" value="UniProtKB-SubCell"/>
</dbReference>
<keyword evidence="5 9" id="KW-0229">DNA integration</keyword>
<comment type="similarity">
    <text evidence="9">Belongs to the 'phage' integrase family. XerC subfamily.</text>
</comment>
<dbReference type="RefSeq" id="WP_147930190.1">
    <property type="nucleotide sequence ID" value="NZ_VOXD01000009.1"/>
</dbReference>
<feature type="domain" description="Tyr recombinase" evidence="10">
    <location>
        <begin position="104"/>
        <end position="290"/>
    </location>
</feature>
<dbReference type="Pfam" id="PF02899">
    <property type="entry name" value="Phage_int_SAM_1"/>
    <property type="match status" value="1"/>
</dbReference>
<dbReference type="HAMAP" id="MF_01808">
    <property type="entry name" value="Recomb_XerC_XerD"/>
    <property type="match status" value="1"/>
</dbReference>
<evidence type="ECO:0000313" key="13">
    <source>
        <dbReference type="Proteomes" id="UP000321907"/>
    </source>
</evidence>
<dbReference type="GO" id="GO:0051301">
    <property type="term" value="P:cell division"/>
    <property type="evidence" value="ECO:0007669"/>
    <property type="project" value="UniProtKB-KW"/>
</dbReference>
<keyword evidence="4 9" id="KW-0159">Chromosome partition</keyword>
<dbReference type="PANTHER" id="PTHR30349:SF77">
    <property type="entry name" value="TYROSINE RECOMBINASE XERC"/>
    <property type="match status" value="1"/>
</dbReference>
<name>A0A5C7FI29_9BACT</name>
<dbReference type="PANTHER" id="PTHR30349">
    <property type="entry name" value="PHAGE INTEGRASE-RELATED"/>
    <property type="match status" value="1"/>
</dbReference>
<dbReference type="InterPro" id="IPR004107">
    <property type="entry name" value="Integrase_SAM-like_N"/>
</dbReference>
<keyword evidence="3 9" id="KW-0132">Cell division</keyword>
<evidence type="ECO:0000256" key="5">
    <source>
        <dbReference type="ARBA" id="ARBA00022908"/>
    </source>
</evidence>
<feature type="active site" evidence="9">
    <location>
        <position position="268"/>
    </location>
</feature>
<keyword evidence="2 9" id="KW-0963">Cytoplasm</keyword>
<dbReference type="InterPro" id="IPR023009">
    <property type="entry name" value="Tyrosine_recombinase_XerC/XerD"/>
</dbReference>
<evidence type="ECO:0000256" key="4">
    <source>
        <dbReference type="ARBA" id="ARBA00022829"/>
    </source>
</evidence>
<comment type="function">
    <text evidence="9">Site-specific tyrosine recombinase, which acts by catalyzing the cutting and rejoining of the recombining DNA molecules. The XerC-XerD complex is essential to convert dimers of the bacterial chromosome into monomers to permit their segregation at cell division. It also contributes to the segregational stability of plasmids.</text>
</comment>
<evidence type="ECO:0000259" key="11">
    <source>
        <dbReference type="PROSITE" id="PS51900"/>
    </source>
</evidence>
<evidence type="ECO:0000256" key="6">
    <source>
        <dbReference type="ARBA" id="ARBA00023125"/>
    </source>
</evidence>
<evidence type="ECO:0000256" key="8">
    <source>
        <dbReference type="ARBA" id="ARBA00023306"/>
    </source>
</evidence>
<dbReference type="EMBL" id="VOXD01000009">
    <property type="protein sequence ID" value="TXF90151.1"/>
    <property type="molecule type" value="Genomic_DNA"/>
</dbReference>
<evidence type="ECO:0000256" key="9">
    <source>
        <dbReference type="HAMAP-Rule" id="MF_01808"/>
    </source>
</evidence>
<dbReference type="PROSITE" id="PS51898">
    <property type="entry name" value="TYR_RECOMBINASE"/>
    <property type="match status" value="1"/>
</dbReference>